<accession>A0A2H0KA36</accession>
<sequence>MKDIQGNQIPPQTVCNPTPRNIERQDFVDGRIFELINEILPQRKKIDWDIEVIATVREAIFFVVDGKVHGLNEHKFYP</sequence>
<name>A0A2H0KA36_9BACT</name>
<organism evidence="2 3">
    <name type="scientific">Candidatus Taylorbacteria bacterium CG11_big_fil_rev_8_21_14_0_20_46_11</name>
    <dbReference type="NCBI Taxonomy" id="1975025"/>
    <lineage>
        <taxon>Bacteria</taxon>
        <taxon>Candidatus Tayloriibacteriota</taxon>
    </lineage>
</organism>
<reference evidence="2 3" key="1">
    <citation type="submission" date="2017-09" db="EMBL/GenBank/DDBJ databases">
        <title>Depth-based differentiation of microbial function through sediment-hosted aquifers and enrichment of novel symbionts in the deep terrestrial subsurface.</title>
        <authorList>
            <person name="Probst A.J."/>
            <person name="Ladd B."/>
            <person name="Jarett J.K."/>
            <person name="Geller-Mcgrath D.E."/>
            <person name="Sieber C.M."/>
            <person name="Emerson J.B."/>
            <person name="Anantharaman K."/>
            <person name="Thomas B.C."/>
            <person name="Malmstrom R."/>
            <person name="Stieglmeier M."/>
            <person name="Klingl A."/>
            <person name="Woyke T."/>
            <person name="Ryan C.M."/>
            <person name="Banfield J.F."/>
        </authorList>
    </citation>
    <scope>NUCLEOTIDE SEQUENCE [LARGE SCALE GENOMIC DNA]</scope>
    <source>
        <strain evidence="2">CG11_big_fil_rev_8_21_14_0_20_46_11</strain>
    </source>
</reference>
<evidence type="ECO:0000313" key="2">
    <source>
        <dbReference type="EMBL" id="PIQ68077.1"/>
    </source>
</evidence>
<dbReference type="EMBL" id="PCVG01000082">
    <property type="protein sequence ID" value="PIQ68077.1"/>
    <property type="molecule type" value="Genomic_DNA"/>
</dbReference>
<dbReference type="AlphaFoldDB" id="A0A2H0KA36"/>
<feature type="region of interest" description="Disordered" evidence="1">
    <location>
        <begin position="1"/>
        <end position="21"/>
    </location>
</feature>
<dbReference type="Proteomes" id="UP000229342">
    <property type="component" value="Unassembled WGS sequence"/>
</dbReference>
<protein>
    <submittedName>
        <fullName evidence="2">Uncharacterized protein</fullName>
    </submittedName>
</protein>
<evidence type="ECO:0000313" key="3">
    <source>
        <dbReference type="Proteomes" id="UP000229342"/>
    </source>
</evidence>
<evidence type="ECO:0000256" key="1">
    <source>
        <dbReference type="SAM" id="MobiDB-lite"/>
    </source>
</evidence>
<feature type="compositionally biased region" description="Polar residues" evidence="1">
    <location>
        <begin position="1"/>
        <end position="19"/>
    </location>
</feature>
<gene>
    <name evidence="2" type="ORF">COV91_06035</name>
</gene>
<proteinExistence type="predicted"/>
<comment type="caution">
    <text evidence="2">The sequence shown here is derived from an EMBL/GenBank/DDBJ whole genome shotgun (WGS) entry which is preliminary data.</text>
</comment>